<name>A0AAV2DU93_9ROSI</name>
<evidence type="ECO:0000256" key="1">
    <source>
        <dbReference type="SAM" id="MobiDB-lite"/>
    </source>
</evidence>
<keyword evidence="3" id="KW-1185">Reference proteome</keyword>
<organism evidence="2 3">
    <name type="scientific">Linum trigynum</name>
    <dbReference type="NCBI Taxonomy" id="586398"/>
    <lineage>
        <taxon>Eukaryota</taxon>
        <taxon>Viridiplantae</taxon>
        <taxon>Streptophyta</taxon>
        <taxon>Embryophyta</taxon>
        <taxon>Tracheophyta</taxon>
        <taxon>Spermatophyta</taxon>
        <taxon>Magnoliopsida</taxon>
        <taxon>eudicotyledons</taxon>
        <taxon>Gunneridae</taxon>
        <taxon>Pentapetalae</taxon>
        <taxon>rosids</taxon>
        <taxon>fabids</taxon>
        <taxon>Malpighiales</taxon>
        <taxon>Linaceae</taxon>
        <taxon>Linum</taxon>
    </lineage>
</organism>
<dbReference type="AlphaFoldDB" id="A0AAV2DU93"/>
<protein>
    <submittedName>
        <fullName evidence="2">Uncharacterized protein</fullName>
    </submittedName>
</protein>
<sequence>MCSSINGQRWTLQLLDNVGIWNPAGKEGLPPGIWNPPEKKARRRHRERLVAARCKWTLQLQRQDMESRRKRRPAVGNMEPSRKEGPPQSPGEAGRYSL</sequence>
<feature type="region of interest" description="Disordered" evidence="1">
    <location>
        <begin position="61"/>
        <end position="98"/>
    </location>
</feature>
<dbReference type="Proteomes" id="UP001497516">
    <property type="component" value="Chromosome 3"/>
</dbReference>
<accession>A0AAV2DU93</accession>
<proteinExistence type="predicted"/>
<reference evidence="2 3" key="1">
    <citation type="submission" date="2024-04" db="EMBL/GenBank/DDBJ databases">
        <authorList>
            <person name="Fracassetti M."/>
        </authorList>
    </citation>
    <scope>NUCLEOTIDE SEQUENCE [LARGE SCALE GENOMIC DNA]</scope>
</reference>
<evidence type="ECO:0000313" key="2">
    <source>
        <dbReference type="EMBL" id="CAL1377068.1"/>
    </source>
</evidence>
<dbReference type="EMBL" id="OZ034816">
    <property type="protein sequence ID" value="CAL1377068.1"/>
    <property type="molecule type" value="Genomic_DNA"/>
</dbReference>
<evidence type="ECO:0000313" key="3">
    <source>
        <dbReference type="Proteomes" id="UP001497516"/>
    </source>
</evidence>
<gene>
    <name evidence="2" type="ORF">LTRI10_LOCUS18750</name>
</gene>